<dbReference type="AlphaFoldDB" id="A0A226CTZ8"/>
<reference evidence="2 3" key="1">
    <citation type="submission" date="2015-12" db="EMBL/GenBank/DDBJ databases">
        <title>The genome of Folsomia candida.</title>
        <authorList>
            <person name="Faddeeva A."/>
            <person name="Derks M.F."/>
            <person name="Anvar Y."/>
            <person name="Smit S."/>
            <person name="Van Straalen N."/>
            <person name="Roelofs D."/>
        </authorList>
    </citation>
    <scope>NUCLEOTIDE SEQUENCE [LARGE SCALE GENOMIC DNA]</scope>
    <source>
        <strain evidence="2 3">VU population</strain>
        <tissue evidence="2">Whole body</tissue>
    </source>
</reference>
<organism evidence="2 3">
    <name type="scientific">Folsomia candida</name>
    <name type="common">Springtail</name>
    <dbReference type="NCBI Taxonomy" id="158441"/>
    <lineage>
        <taxon>Eukaryota</taxon>
        <taxon>Metazoa</taxon>
        <taxon>Ecdysozoa</taxon>
        <taxon>Arthropoda</taxon>
        <taxon>Hexapoda</taxon>
        <taxon>Collembola</taxon>
        <taxon>Entomobryomorpha</taxon>
        <taxon>Isotomoidea</taxon>
        <taxon>Isotomidae</taxon>
        <taxon>Proisotominae</taxon>
        <taxon>Folsomia</taxon>
    </lineage>
</organism>
<name>A0A226CTZ8_FOLCA</name>
<sequence>MVHTSLLSFQYFEIYYNQKYPFRYPFLFRWDSTQSKLYLHSCKNPKFQKLLELWPLINSSQATILCFLNIYLILDPYFEFVPYPAFSKTIALWITSLLTVLVVIQALSYQSIIIGGHEEDLAYGINQAAGFSRLLRTVTEEPANTRKMEDWLQKRIHRQMKVRYYGFPILLVFELYAEHNFITRIVRHVGLQVILNLTQWSPTSLLIINTTVTIIEVSVRFTATWFVMEEILRLHLFLFAYTLTCVDILEKLVLQMISVTTWTSRLNHSNIIFYRTYEIIVRICNDCVCFVGYVYVVGSIGLCAFANYVLILKNGILPWFLLCTIILGLVVGLIGSQMALYFATQVSEKSNELRDSFKSLIVGSARRNVLIRKMKSLRKIDLTLGFHTVRFMHVNKTTKINFLSNIIENTANALLV</sequence>
<keyword evidence="3" id="KW-1185">Reference proteome</keyword>
<feature type="transmembrane region" description="Helical" evidence="1">
    <location>
        <begin position="53"/>
        <end position="74"/>
    </location>
</feature>
<evidence type="ECO:0000313" key="2">
    <source>
        <dbReference type="EMBL" id="OXA36935.1"/>
    </source>
</evidence>
<keyword evidence="1" id="KW-1133">Transmembrane helix</keyword>
<proteinExistence type="predicted"/>
<accession>A0A226CTZ8</accession>
<keyword evidence="1" id="KW-0812">Transmembrane</keyword>
<evidence type="ECO:0000313" key="3">
    <source>
        <dbReference type="Proteomes" id="UP000198287"/>
    </source>
</evidence>
<evidence type="ECO:0000256" key="1">
    <source>
        <dbReference type="SAM" id="Phobius"/>
    </source>
</evidence>
<comment type="caution">
    <text evidence="2">The sequence shown here is derived from an EMBL/GenBank/DDBJ whole genome shotgun (WGS) entry which is preliminary data.</text>
</comment>
<dbReference type="EMBL" id="LNIX01000068">
    <property type="protein sequence ID" value="OXA36935.1"/>
    <property type="molecule type" value="Genomic_DNA"/>
</dbReference>
<gene>
    <name evidence="2" type="ORF">Fcan01_28287</name>
</gene>
<feature type="transmembrane region" description="Helical" evidence="1">
    <location>
        <begin position="86"/>
        <end position="107"/>
    </location>
</feature>
<feature type="transmembrane region" description="Helical" evidence="1">
    <location>
        <begin position="316"/>
        <end position="343"/>
    </location>
</feature>
<keyword evidence="1" id="KW-0472">Membrane</keyword>
<feature type="transmembrane region" description="Helical" evidence="1">
    <location>
        <begin position="287"/>
        <end position="310"/>
    </location>
</feature>
<protein>
    <submittedName>
        <fullName evidence="2">Uncharacterized protein</fullName>
    </submittedName>
</protein>
<dbReference type="Proteomes" id="UP000198287">
    <property type="component" value="Unassembled WGS sequence"/>
</dbReference>